<sequence length="106" mass="11416">MTSYHQAPPSQLRFPDSYRAALRVATAIAVIKWILIALIVMGQLGGAAYVLATSEGSDVDSGLILLGIVLSFVVLVLAVVLVWVLFGWFEHVLRVLVSIADHTRAG</sequence>
<keyword evidence="1" id="KW-1133">Transmembrane helix</keyword>
<evidence type="ECO:0000256" key="1">
    <source>
        <dbReference type="SAM" id="Phobius"/>
    </source>
</evidence>
<evidence type="ECO:0008006" key="4">
    <source>
        <dbReference type="Google" id="ProtNLM"/>
    </source>
</evidence>
<protein>
    <recommendedName>
        <fullName evidence="4">DUF4282 domain-containing protein</fullName>
    </recommendedName>
</protein>
<keyword evidence="1" id="KW-0472">Membrane</keyword>
<name>A0A1G6T1I7_9ACTN</name>
<keyword evidence="3" id="KW-1185">Reference proteome</keyword>
<feature type="transmembrane region" description="Helical" evidence="1">
    <location>
        <begin position="20"/>
        <end position="42"/>
    </location>
</feature>
<dbReference type="Proteomes" id="UP000198546">
    <property type="component" value="Chromosome i"/>
</dbReference>
<dbReference type="EMBL" id="LT629688">
    <property type="protein sequence ID" value="SDD22898.1"/>
    <property type="molecule type" value="Genomic_DNA"/>
</dbReference>
<proteinExistence type="predicted"/>
<reference evidence="2 3" key="1">
    <citation type="submission" date="2016-10" db="EMBL/GenBank/DDBJ databases">
        <authorList>
            <person name="de Groot N.N."/>
        </authorList>
    </citation>
    <scope>NUCLEOTIDE SEQUENCE [LARGE SCALE GENOMIC DNA]</scope>
    <source>
        <strain evidence="2 3">MON 2.2</strain>
    </source>
</reference>
<feature type="transmembrane region" description="Helical" evidence="1">
    <location>
        <begin position="62"/>
        <end position="86"/>
    </location>
</feature>
<dbReference type="STRING" id="675864.SAMN04489747_0498"/>
<evidence type="ECO:0000313" key="2">
    <source>
        <dbReference type="EMBL" id="SDD22898.1"/>
    </source>
</evidence>
<keyword evidence="1" id="KW-0812">Transmembrane</keyword>
<evidence type="ECO:0000313" key="3">
    <source>
        <dbReference type="Proteomes" id="UP000198546"/>
    </source>
</evidence>
<accession>A0A1G6T1I7</accession>
<organism evidence="2 3">
    <name type="scientific">Auraticoccus monumenti</name>
    <dbReference type="NCBI Taxonomy" id="675864"/>
    <lineage>
        <taxon>Bacteria</taxon>
        <taxon>Bacillati</taxon>
        <taxon>Actinomycetota</taxon>
        <taxon>Actinomycetes</taxon>
        <taxon>Propionibacteriales</taxon>
        <taxon>Propionibacteriaceae</taxon>
        <taxon>Auraticoccus</taxon>
    </lineage>
</organism>
<gene>
    <name evidence="2" type="ORF">SAMN04489747_0498</name>
</gene>
<dbReference type="AlphaFoldDB" id="A0A1G6T1I7"/>
<dbReference type="RefSeq" id="WP_090590316.1">
    <property type="nucleotide sequence ID" value="NZ_LT629688.1"/>
</dbReference>